<evidence type="ECO:0000256" key="8">
    <source>
        <dbReference type="SAM" id="Coils"/>
    </source>
</evidence>
<keyword evidence="11" id="KW-1185">Reference proteome</keyword>
<dbReference type="EMBL" id="SSOP01000030">
    <property type="protein sequence ID" value="KAB5593800.1"/>
    <property type="molecule type" value="Genomic_DNA"/>
</dbReference>
<dbReference type="PANTHER" id="PTHR33911">
    <property type="entry name" value="RRNA-PROCESSING PROTEIN EFG1"/>
    <property type="match status" value="1"/>
</dbReference>
<keyword evidence="7" id="KW-0539">Nucleus</keyword>
<dbReference type="PANTHER" id="PTHR33911:SF1">
    <property type="entry name" value="RRNA-PROCESSING PROTEIN EFG1"/>
    <property type="match status" value="1"/>
</dbReference>
<evidence type="ECO:0000256" key="9">
    <source>
        <dbReference type="SAM" id="MobiDB-lite"/>
    </source>
</evidence>
<evidence type="ECO:0000256" key="3">
    <source>
        <dbReference type="ARBA" id="ARBA00018689"/>
    </source>
</evidence>
<evidence type="ECO:0000256" key="1">
    <source>
        <dbReference type="ARBA" id="ARBA00004604"/>
    </source>
</evidence>
<dbReference type="InterPro" id="IPR019310">
    <property type="entry name" value="Efg1"/>
</dbReference>
<feature type="compositionally biased region" description="Basic and acidic residues" evidence="9">
    <location>
        <begin position="237"/>
        <end position="249"/>
    </location>
</feature>
<comment type="caution">
    <text evidence="10">The sequence shown here is derived from an EMBL/GenBank/DDBJ whole genome shotgun (WGS) entry which is preliminary data.</text>
</comment>
<dbReference type="InterPro" id="IPR050786">
    <property type="entry name" value="EFG1_rRNA-proc"/>
</dbReference>
<dbReference type="Pfam" id="PF10153">
    <property type="entry name" value="Efg1"/>
    <property type="match status" value="1"/>
</dbReference>
<feature type="region of interest" description="Disordered" evidence="9">
    <location>
        <begin position="175"/>
        <end position="273"/>
    </location>
</feature>
<evidence type="ECO:0000256" key="7">
    <source>
        <dbReference type="ARBA" id="ARBA00023242"/>
    </source>
</evidence>
<feature type="region of interest" description="Disordered" evidence="9">
    <location>
        <begin position="1"/>
        <end position="37"/>
    </location>
</feature>
<evidence type="ECO:0000256" key="6">
    <source>
        <dbReference type="ARBA" id="ARBA00023054"/>
    </source>
</evidence>
<feature type="coiled-coil region" evidence="8">
    <location>
        <begin position="59"/>
        <end position="86"/>
    </location>
</feature>
<sequence>MPPLRYRDNQSGSGDQTNKKVRKHSRKLDSGEPGVQKLKSALRQTSRLLAKDNLAADVRVETERRLKSLEADLAKAQTQKKERTMAVRYHKIKFFDRQKVNRKIKQAKRALEVPELDETERKQLQDVLLAHRVDLNYILSFPKIEKYIALYPSGESSDENTDKLREEQRLLVRQAMERGEMDAEPEMRKKGGKGLNKIQDKSGESDNDDTEEQERPKPAKSTSKRHHSVANLGPVTTKEEAKLKSDGTKGKQKAVSVTQQHLVGVEDDDFFDA</sequence>
<dbReference type="GO" id="GO:0005730">
    <property type="term" value="C:nucleolus"/>
    <property type="evidence" value="ECO:0007669"/>
    <property type="project" value="UniProtKB-SubCell"/>
</dbReference>
<evidence type="ECO:0000256" key="5">
    <source>
        <dbReference type="ARBA" id="ARBA00022552"/>
    </source>
</evidence>
<accession>A0A5N5QPX3</accession>
<dbReference type="Proteomes" id="UP000383932">
    <property type="component" value="Unassembled WGS sequence"/>
</dbReference>
<proteinExistence type="inferred from homology"/>
<evidence type="ECO:0000256" key="4">
    <source>
        <dbReference type="ARBA" id="ARBA00019827"/>
    </source>
</evidence>
<evidence type="ECO:0000313" key="10">
    <source>
        <dbReference type="EMBL" id="KAB5593800.1"/>
    </source>
</evidence>
<reference evidence="10 11" key="1">
    <citation type="journal article" date="2019" name="Fungal Biol. Biotechnol.">
        <title>Draft genome sequence of fastidious pathogen Ceratobasidium theobromae, which causes vascular-streak dieback in Theobroma cacao.</title>
        <authorList>
            <person name="Ali S.S."/>
            <person name="Asman A."/>
            <person name="Shao J."/>
            <person name="Firmansyah A.P."/>
            <person name="Susilo A.W."/>
            <person name="Rosmana A."/>
            <person name="McMahon P."/>
            <person name="Junaid M."/>
            <person name="Guest D."/>
            <person name="Kheng T.Y."/>
            <person name="Meinhardt L.W."/>
            <person name="Bailey B.A."/>
        </authorList>
    </citation>
    <scope>NUCLEOTIDE SEQUENCE [LARGE SCALE GENOMIC DNA]</scope>
    <source>
        <strain evidence="10 11">CT2</strain>
    </source>
</reference>
<protein>
    <recommendedName>
        <fullName evidence="3">rRNA-processing protein EFG1</fullName>
    </recommendedName>
    <alternativeName>
        <fullName evidence="4">rRNA-processing protein efg1</fullName>
    </alternativeName>
</protein>
<dbReference type="OrthoDB" id="47732at2759"/>
<dbReference type="GO" id="GO:0000462">
    <property type="term" value="P:maturation of SSU-rRNA from tricistronic rRNA transcript (SSU-rRNA, 5.8S rRNA, LSU-rRNA)"/>
    <property type="evidence" value="ECO:0007669"/>
    <property type="project" value="TreeGrafter"/>
</dbReference>
<gene>
    <name evidence="10" type="ORF">CTheo_2769</name>
</gene>
<organism evidence="10 11">
    <name type="scientific">Ceratobasidium theobromae</name>
    <dbReference type="NCBI Taxonomy" id="1582974"/>
    <lineage>
        <taxon>Eukaryota</taxon>
        <taxon>Fungi</taxon>
        <taxon>Dikarya</taxon>
        <taxon>Basidiomycota</taxon>
        <taxon>Agaricomycotina</taxon>
        <taxon>Agaricomycetes</taxon>
        <taxon>Cantharellales</taxon>
        <taxon>Ceratobasidiaceae</taxon>
        <taxon>Ceratobasidium</taxon>
    </lineage>
</organism>
<evidence type="ECO:0000256" key="2">
    <source>
        <dbReference type="ARBA" id="ARBA00006916"/>
    </source>
</evidence>
<feature type="compositionally biased region" description="Basic and acidic residues" evidence="9">
    <location>
        <begin position="175"/>
        <end position="189"/>
    </location>
</feature>
<comment type="similarity">
    <text evidence="2">Belongs to the EFG1 family.</text>
</comment>
<comment type="subcellular location">
    <subcellularLocation>
        <location evidence="1">Nucleus</location>
        <location evidence="1">Nucleolus</location>
    </subcellularLocation>
</comment>
<dbReference type="GO" id="GO:0030688">
    <property type="term" value="C:preribosome, small subunit precursor"/>
    <property type="evidence" value="ECO:0007669"/>
    <property type="project" value="TreeGrafter"/>
</dbReference>
<name>A0A5N5QPX3_9AGAM</name>
<evidence type="ECO:0000313" key="11">
    <source>
        <dbReference type="Proteomes" id="UP000383932"/>
    </source>
</evidence>
<dbReference type="AlphaFoldDB" id="A0A5N5QPX3"/>
<keyword evidence="5" id="KW-0698">rRNA processing</keyword>
<keyword evidence="6 8" id="KW-0175">Coiled coil</keyword>